<feature type="compositionally biased region" description="Basic residues" evidence="1">
    <location>
        <begin position="30"/>
        <end position="41"/>
    </location>
</feature>
<feature type="region of interest" description="Disordered" evidence="1">
    <location>
        <begin position="1"/>
        <end position="75"/>
    </location>
</feature>
<protein>
    <submittedName>
        <fullName evidence="3">GNAT family N-acetyltransferase</fullName>
    </submittedName>
</protein>
<dbReference type="KEGG" id="celz:E5225_16745"/>
<organism evidence="3 4">
    <name type="scientific">Cellulomonas shaoxiangyii</name>
    <dbReference type="NCBI Taxonomy" id="2566013"/>
    <lineage>
        <taxon>Bacteria</taxon>
        <taxon>Bacillati</taxon>
        <taxon>Actinomycetota</taxon>
        <taxon>Actinomycetes</taxon>
        <taxon>Micrococcales</taxon>
        <taxon>Cellulomonadaceae</taxon>
        <taxon>Cellulomonas</taxon>
    </lineage>
</organism>
<dbReference type="EMBL" id="CP039291">
    <property type="protein sequence ID" value="QCB94966.1"/>
    <property type="molecule type" value="Genomic_DNA"/>
</dbReference>
<keyword evidence="3" id="KW-0808">Transferase</keyword>
<dbReference type="PROSITE" id="PS51186">
    <property type="entry name" value="GNAT"/>
    <property type="match status" value="1"/>
</dbReference>
<dbReference type="GO" id="GO:0016747">
    <property type="term" value="F:acyltransferase activity, transferring groups other than amino-acyl groups"/>
    <property type="evidence" value="ECO:0007669"/>
    <property type="project" value="InterPro"/>
</dbReference>
<feature type="compositionally biased region" description="Low complexity" evidence="1">
    <location>
        <begin position="1"/>
        <end position="10"/>
    </location>
</feature>
<dbReference type="CDD" id="cd04301">
    <property type="entry name" value="NAT_SF"/>
    <property type="match status" value="1"/>
</dbReference>
<gene>
    <name evidence="3" type="ORF">E5225_16745</name>
</gene>
<evidence type="ECO:0000256" key="1">
    <source>
        <dbReference type="SAM" id="MobiDB-lite"/>
    </source>
</evidence>
<dbReference type="InterPro" id="IPR016181">
    <property type="entry name" value="Acyl_CoA_acyltransferase"/>
</dbReference>
<name>A0A4P7SNW7_9CELL</name>
<reference evidence="3 4" key="1">
    <citation type="submission" date="2019-04" db="EMBL/GenBank/DDBJ databases">
        <title>Isolation and identification of Cellulomonas shaoxiangyii sp. Nov. isolated from feces of the Tibetan antelopes (Pantholops hodgsonii) in the Qinghai-Tibet plateau of China.</title>
        <authorList>
            <person name="Tian Z."/>
        </authorList>
    </citation>
    <scope>NUCLEOTIDE SEQUENCE [LARGE SCALE GENOMIC DNA]</scope>
    <source>
        <strain evidence="3 4">Z28</strain>
    </source>
</reference>
<feature type="compositionally biased region" description="Gly residues" evidence="1">
    <location>
        <begin position="11"/>
        <end position="27"/>
    </location>
</feature>
<dbReference type="InterPro" id="IPR000182">
    <property type="entry name" value="GNAT_dom"/>
</dbReference>
<dbReference type="Proteomes" id="UP000296469">
    <property type="component" value="Chromosome"/>
</dbReference>
<dbReference type="SUPFAM" id="SSF55729">
    <property type="entry name" value="Acyl-CoA N-acyltransferases (Nat)"/>
    <property type="match status" value="1"/>
</dbReference>
<dbReference type="Gene3D" id="3.40.630.30">
    <property type="match status" value="1"/>
</dbReference>
<evidence type="ECO:0000313" key="3">
    <source>
        <dbReference type="EMBL" id="QCB94966.1"/>
    </source>
</evidence>
<sequence>MSGTARRAVGMLGGVRGGGAGHGGTGHGAPARRRAARRRWHGGQGPRVPGRKEPGMGVTSTGPGTDPARTDGARTEPARAGLAGTDLARTAHADAWQQHGLLRAGTGGAAAELPGVRLMASGLPHAQWNNADVTDPARVDVDAVRRWYARRGVPWGVRVPAGAPWPHGRRLFTKRLMLLHLGDLATAPDVPGLHVRAAGPADLDAVLHVDAIAFDGDPAGEEPWIRPHLTASRTTVALAQLDGDPVATAYTLRSDGRAGPAAYLAGVAVLPAARRRGVGAAVSAWLLHRAAGAGARLAHLHPDTDAAARVYARLGFTEVGGLDVYVDLA</sequence>
<proteinExistence type="predicted"/>
<accession>A0A4P7SNW7</accession>
<dbReference type="Pfam" id="PF00583">
    <property type="entry name" value="Acetyltransf_1"/>
    <property type="match status" value="1"/>
</dbReference>
<evidence type="ECO:0000313" key="4">
    <source>
        <dbReference type="Proteomes" id="UP000296469"/>
    </source>
</evidence>
<keyword evidence="4" id="KW-1185">Reference proteome</keyword>
<feature type="domain" description="N-acetyltransferase" evidence="2">
    <location>
        <begin position="193"/>
        <end position="329"/>
    </location>
</feature>
<dbReference type="OrthoDB" id="5243104at2"/>
<dbReference type="AlphaFoldDB" id="A0A4P7SNW7"/>
<evidence type="ECO:0000259" key="2">
    <source>
        <dbReference type="PROSITE" id="PS51186"/>
    </source>
</evidence>